<dbReference type="PANTHER" id="PTHR45913:SF21">
    <property type="entry name" value="DUF4371 DOMAIN-CONTAINING PROTEIN"/>
    <property type="match status" value="1"/>
</dbReference>
<dbReference type="SUPFAM" id="SSF53098">
    <property type="entry name" value="Ribonuclease H-like"/>
    <property type="match status" value="1"/>
</dbReference>
<dbReference type="InParanoid" id="A0A3B3HZV5"/>
<reference evidence="1 2" key="1">
    <citation type="journal article" date="2007" name="Nature">
        <title>The medaka draft genome and insights into vertebrate genome evolution.</title>
        <authorList>
            <person name="Kasahara M."/>
            <person name="Naruse K."/>
            <person name="Sasaki S."/>
            <person name="Nakatani Y."/>
            <person name="Qu W."/>
            <person name="Ahsan B."/>
            <person name="Yamada T."/>
            <person name="Nagayasu Y."/>
            <person name="Doi K."/>
            <person name="Kasai Y."/>
            <person name="Jindo T."/>
            <person name="Kobayashi D."/>
            <person name="Shimada A."/>
            <person name="Toyoda A."/>
            <person name="Kuroki Y."/>
            <person name="Fujiyama A."/>
            <person name="Sasaki T."/>
            <person name="Shimizu A."/>
            <person name="Asakawa S."/>
            <person name="Shimizu N."/>
            <person name="Hashimoto S."/>
            <person name="Yang J."/>
            <person name="Lee Y."/>
            <person name="Matsushima K."/>
            <person name="Sugano S."/>
            <person name="Sakaizumi M."/>
            <person name="Narita T."/>
            <person name="Ohishi K."/>
            <person name="Haga S."/>
            <person name="Ohta F."/>
            <person name="Nomoto H."/>
            <person name="Nogata K."/>
            <person name="Morishita T."/>
            <person name="Endo T."/>
            <person name="Shin-I T."/>
            <person name="Takeda H."/>
            <person name="Morishita S."/>
            <person name="Kohara Y."/>
        </authorList>
    </citation>
    <scope>NUCLEOTIDE SEQUENCE [LARGE SCALE GENOMIC DNA]</scope>
    <source>
        <strain evidence="1 2">Hd-rR</strain>
    </source>
</reference>
<dbReference type="Bgee" id="ENSORLG00000028972">
    <property type="expression patterns" value="Expressed in bone element"/>
</dbReference>
<organism evidence="1 2">
    <name type="scientific">Oryzias latipes</name>
    <name type="common">Japanese rice fish</name>
    <name type="synonym">Japanese killifish</name>
    <dbReference type="NCBI Taxonomy" id="8090"/>
    <lineage>
        <taxon>Eukaryota</taxon>
        <taxon>Metazoa</taxon>
        <taxon>Chordata</taxon>
        <taxon>Craniata</taxon>
        <taxon>Vertebrata</taxon>
        <taxon>Euteleostomi</taxon>
        <taxon>Actinopterygii</taxon>
        <taxon>Neopterygii</taxon>
        <taxon>Teleostei</taxon>
        <taxon>Neoteleostei</taxon>
        <taxon>Acanthomorphata</taxon>
        <taxon>Ovalentaria</taxon>
        <taxon>Atherinomorphae</taxon>
        <taxon>Beloniformes</taxon>
        <taxon>Adrianichthyidae</taxon>
        <taxon>Oryziinae</taxon>
        <taxon>Oryzias</taxon>
    </lineage>
</organism>
<name>A0A3B3HZV5_ORYLA</name>
<dbReference type="InterPro" id="IPR012337">
    <property type="entry name" value="RNaseH-like_sf"/>
</dbReference>
<reference evidence="1" key="3">
    <citation type="submission" date="2025-09" db="UniProtKB">
        <authorList>
            <consortium name="Ensembl"/>
        </authorList>
    </citation>
    <scope>IDENTIFICATION</scope>
    <source>
        <strain evidence="1">Hd-rR</strain>
    </source>
</reference>
<protein>
    <submittedName>
        <fullName evidence="1">Uncharacterized protein</fullName>
    </submittedName>
</protein>
<dbReference type="Proteomes" id="UP000001038">
    <property type="component" value="Chromosome 22"/>
</dbReference>
<evidence type="ECO:0000313" key="1">
    <source>
        <dbReference type="Ensembl" id="ENSORLP00000037358.1"/>
    </source>
</evidence>
<sequence length="615" mass="69653">MTEKRKRVYHFQDDWEVEFFSTSFNDKCLCLICGTAIAVPMRHNVERHFKTCHKNFDANYPPGSALRTEKARGLKAALDMQRTFFTRPAKKSHNATEASFRAAHFLIKNKKPFSDGEVLKEAMMLVANTIFKDEKYAPDVISTLSDVQLGASTIARRVTSLSENLTEKLDRDLAACRWFSVQCDESVDSASTAQLMIFIRMVFEDFSTKEELLTLLPLKTTTRGVDIYTTVKNFFVEKKVPVQKLVSVTTDGAPAMTGRHVGFIAQCKNDPDFPKFLHYHCIIHQQAICAKVTGFDHVMTPVVKIINSIRSKAKQHRMFKMLMDELSAEYGDLLLHTEIRWLSRGRILQRFLSLLGEIKEFMKSKGEDTSLLEDPEWVLDLAFLTDLTGNLNHLNRELQGKDKTVAHTISAVNAFRAKLSIFSTQLQKKKMLHFPSVQAALNDNVSASAALNEAVKKYSQVINRLGQEFEDRFCDFEQLEPCVSFVTNPFMQVDVTSTAEQLSALFTLNAGDVEMEILTLQNDLLLKAHQSAPNFWCLVDQEKYSGVCTAAMKIACFFGSTYLCESAFSNMNFIKNKHRTCLTDAHLQDSLRIAVSNYSPDYNALVSSMQCQTSH</sequence>
<dbReference type="Ensembl" id="ENSORLT00000033470.1">
    <property type="protein sequence ID" value="ENSORLP00000037358.1"/>
    <property type="gene ID" value="ENSORLG00000028972.1"/>
</dbReference>
<dbReference type="GeneTree" id="ENSGT00950000182812"/>
<keyword evidence="2" id="KW-1185">Reference proteome</keyword>
<dbReference type="PANTHER" id="PTHR45913">
    <property type="entry name" value="EPM2A-INTERACTING PROTEIN 1"/>
    <property type="match status" value="1"/>
</dbReference>
<evidence type="ECO:0000313" key="2">
    <source>
        <dbReference type="Proteomes" id="UP000001038"/>
    </source>
</evidence>
<accession>A0A3B3HZV5</accession>
<proteinExistence type="predicted"/>
<dbReference type="AlphaFoldDB" id="A0A3B3HZV5"/>
<reference evidence="1" key="2">
    <citation type="submission" date="2025-08" db="UniProtKB">
        <authorList>
            <consortium name="Ensembl"/>
        </authorList>
    </citation>
    <scope>IDENTIFICATION</scope>
    <source>
        <strain evidence="1">Hd-rR</strain>
    </source>
</reference>